<dbReference type="InterPro" id="IPR038770">
    <property type="entry name" value="Na+/solute_symporter_sf"/>
</dbReference>
<keyword evidence="9" id="KW-0406">Ion transport</keyword>
<keyword evidence="4" id="KW-0813">Transport</keyword>
<feature type="transmembrane region" description="Helical" evidence="13">
    <location>
        <begin position="220"/>
        <end position="243"/>
    </location>
</feature>
<evidence type="ECO:0000256" key="4">
    <source>
        <dbReference type="ARBA" id="ARBA00022448"/>
    </source>
</evidence>
<dbReference type="InterPro" id="IPR006153">
    <property type="entry name" value="Cation/H_exchanger_TM"/>
</dbReference>
<comment type="caution">
    <text evidence="17">The sequence shown here is derived from an EMBL/GenBank/DDBJ whole genome shotgun (WGS) entry which is preliminary data.</text>
</comment>
<evidence type="ECO:0000256" key="3">
    <source>
        <dbReference type="ARBA" id="ARBA00004141"/>
    </source>
</evidence>
<evidence type="ECO:0000256" key="10">
    <source>
        <dbReference type="ARBA" id="ARBA00023136"/>
    </source>
</evidence>
<feature type="domain" description="Cation/H(+) antiporter central" evidence="15">
    <location>
        <begin position="509"/>
        <end position="634"/>
    </location>
</feature>
<dbReference type="Pfam" id="PF23256">
    <property type="entry name" value="CHX17_2nd"/>
    <property type="match status" value="1"/>
</dbReference>
<evidence type="ECO:0000256" key="2">
    <source>
        <dbReference type="ARBA" id="ARBA00004119"/>
    </source>
</evidence>
<evidence type="ECO:0000256" key="9">
    <source>
        <dbReference type="ARBA" id="ARBA00023065"/>
    </source>
</evidence>
<keyword evidence="10 13" id="KW-0472">Membrane</keyword>
<feature type="transmembrane region" description="Helical" evidence="13">
    <location>
        <begin position="186"/>
        <end position="208"/>
    </location>
</feature>
<keyword evidence="8 13" id="KW-1133">Transmembrane helix</keyword>
<comment type="subcellular location">
    <subcellularLocation>
        <location evidence="3">Membrane</location>
        <topology evidence="3">Multi-pass membrane protein</topology>
    </subcellularLocation>
    <subcellularLocation>
        <location evidence="2">Plastid</location>
        <location evidence="2">Chloroplast envelope</location>
    </subcellularLocation>
</comment>
<dbReference type="Gene3D" id="1.20.1530.20">
    <property type="match status" value="1"/>
</dbReference>
<evidence type="ECO:0000256" key="7">
    <source>
        <dbReference type="ARBA" id="ARBA00022958"/>
    </source>
</evidence>
<dbReference type="InterPro" id="IPR057291">
    <property type="entry name" value="CHX17_2nd"/>
</dbReference>
<reference evidence="17 18" key="1">
    <citation type="journal article" date="2022" name="Nat. Plants">
        <title>Genomes of leafy and leafless Platanthera orchids illuminate the evolution of mycoheterotrophy.</title>
        <authorList>
            <person name="Li M.H."/>
            <person name="Liu K.W."/>
            <person name="Li Z."/>
            <person name="Lu H.C."/>
            <person name="Ye Q.L."/>
            <person name="Zhang D."/>
            <person name="Wang J.Y."/>
            <person name="Li Y.F."/>
            <person name="Zhong Z.M."/>
            <person name="Liu X."/>
            <person name="Yu X."/>
            <person name="Liu D.K."/>
            <person name="Tu X.D."/>
            <person name="Liu B."/>
            <person name="Hao Y."/>
            <person name="Liao X.Y."/>
            <person name="Jiang Y.T."/>
            <person name="Sun W.H."/>
            <person name="Chen J."/>
            <person name="Chen Y.Q."/>
            <person name="Ai Y."/>
            <person name="Zhai J.W."/>
            <person name="Wu S.S."/>
            <person name="Zhou Z."/>
            <person name="Hsiao Y.Y."/>
            <person name="Wu W.L."/>
            <person name="Chen Y.Y."/>
            <person name="Lin Y.F."/>
            <person name="Hsu J.L."/>
            <person name="Li C.Y."/>
            <person name="Wang Z.W."/>
            <person name="Zhao X."/>
            <person name="Zhong W.Y."/>
            <person name="Ma X.K."/>
            <person name="Ma L."/>
            <person name="Huang J."/>
            <person name="Chen G.Z."/>
            <person name="Huang M.Z."/>
            <person name="Huang L."/>
            <person name="Peng D.H."/>
            <person name="Luo Y.B."/>
            <person name="Zou S.Q."/>
            <person name="Chen S.P."/>
            <person name="Lan S."/>
            <person name="Tsai W.C."/>
            <person name="Van de Peer Y."/>
            <person name="Liu Z.J."/>
        </authorList>
    </citation>
    <scope>NUCLEOTIDE SEQUENCE [LARGE SCALE GENOMIC DNA]</scope>
    <source>
        <strain evidence="17">Lor288</strain>
    </source>
</reference>
<accession>A0ABR2MJT5</accession>
<dbReference type="Pfam" id="PF00999">
    <property type="entry name" value="Na_H_Exchanger"/>
    <property type="match status" value="1"/>
</dbReference>
<feature type="transmembrane region" description="Helical" evidence="13">
    <location>
        <begin position="301"/>
        <end position="322"/>
    </location>
</feature>
<feature type="transmembrane region" description="Helical" evidence="13">
    <location>
        <begin position="87"/>
        <end position="105"/>
    </location>
</feature>
<feature type="transmembrane region" description="Helical" evidence="13">
    <location>
        <begin position="117"/>
        <end position="140"/>
    </location>
</feature>
<feature type="transmembrane region" description="Helical" evidence="13">
    <location>
        <begin position="371"/>
        <end position="395"/>
    </location>
</feature>
<feature type="domain" description="Cation/H+ exchanger transmembrane" evidence="14">
    <location>
        <begin position="70"/>
        <end position="454"/>
    </location>
</feature>
<evidence type="ECO:0000256" key="11">
    <source>
        <dbReference type="ARBA" id="ARBA00038341"/>
    </source>
</evidence>
<gene>
    <name evidence="17" type="primary">CHX15</name>
    <name evidence="17" type="ORF">KSP40_PGU004963</name>
</gene>
<dbReference type="PANTHER" id="PTHR32468:SF164">
    <property type="entry name" value="OS05G0485000 PROTEIN"/>
    <property type="match status" value="1"/>
</dbReference>
<dbReference type="InterPro" id="IPR057290">
    <property type="entry name" value="CHX17_C"/>
</dbReference>
<comment type="similarity">
    <text evidence="11">Belongs to the monovalent cation:proton antiporter 2 (CPA2) transporter (TC 2.A.37) family. CHX (TC 2.A.37.4) subfamily.</text>
</comment>
<feature type="transmembrane region" description="Helical" evidence="13">
    <location>
        <begin position="152"/>
        <end position="174"/>
    </location>
</feature>
<evidence type="ECO:0000259" key="15">
    <source>
        <dbReference type="Pfam" id="PF23256"/>
    </source>
</evidence>
<evidence type="ECO:0000256" key="6">
    <source>
        <dbReference type="ARBA" id="ARBA00022692"/>
    </source>
</evidence>
<protein>
    <submittedName>
        <fullName evidence="17">Cation/H(+) antiporter 15</fullName>
    </submittedName>
</protein>
<feature type="domain" description="Cation/H(+) antiporter C-terminal" evidence="16">
    <location>
        <begin position="638"/>
        <end position="798"/>
    </location>
</feature>
<dbReference type="Pfam" id="PF23259">
    <property type="entry name" value="CHX17_C"/>
    <property type="match status" value="1"/>
</dbReference>
<proteinExistence type="inferred from homology"/>
<evidence type="ECO:0000313" key="18">
    <source>
        <dbReference type="Proteomes" id="UP001412067"/>
    </source>
</evidence>
<sequence>MAPSLHHANSALNSIHASASTTVNASIDASIDDVVCFAPNMITTNGFWEGINPLKYSFPIFVLQLIIVVLTTRLLVIVLRPLRQPRVIAEIIGGVLMGKSVMGQLNGFGDTFFPQQSLLVLSTVANLGLVLFIFLVGVEMDPTIFRRMGRRSLVIALAGMSLPFGIGSATSFLFRHHISDDVREAPFLLFMGVTLSVTAFPVLARILAETKLLNTELGRTAMSAAIVNDLCAWILLAISLSLADSQGSPLVSIWMIAAAAGFVLLCFYVVRPALRWLERRATAKGAEGVTDFQLCAIMSGLMLAALATDAIGVHVVFGAFVYGLAVPSGAMGKAVVEKLEDFVTGVMLPLFFVMSGLRTDLRSMKDPVTAVLLLLVFLIASMTKIVGTVLVSAFYGMPFRDGLALGFLMNTRGLVEMIVLNIGSDRQVLDDEAFAMMVVSSVIMTSTVLPVVTSIYRPSRRLIGYKRRTIQRTKPDAELRMLACFHSPRQISPILSLLSLSNPTKRSPVFLYALHLVELTGRASTLIAAASACTSPTSSHPSAPQYSFVSPSPFISIHLLSAASPFITMHHDVSRIAEEKHAALILLPFHKHLAVDGALEAASNPGLRTLNINLLSSAPCSVALLVDRGLASIASRRIAILFLGGPHDREALAFAWRMADDHLASVSLIRYLPLTDPRMLSIVTDGGSATGGGDEAEERRADEEIIATFRLKHAGNDRVVYREMAVTSGEEVVAAVRGIESVYDLYVVGRGHGGAAAGLTAGLTEWADCPELGPIGDLLASSDVAASASVLVVQQYVGGPLGQAAPASPRPLGRRNPAESGGIWGRMSSFEIGRPGR</sequence>
<evidence type="ECO:0000256" key="5">
    <source>
        <dbReference type="ARBA" id="ARBA00022538"/>
    </source>
</evidence>
<evidence type="ECO:0000256" key="8">
    <source>
        <dbReference type="ARBA" id="ARBA00022989"/>
    </source>
</evidence>
<evidence type="ECO:0000259" key="14">
    <source>
        <dbReference type="Pfam" id="PF00999"/>
    </source>
</evidence>
<feature type="transmembrane region" description="Helical" evidence="13">
    <location>
        <begin position="249"/>
        <end position="270"/>
    </location>
</feature>
<dbReference type="Proteomes" id="UP001412067">
    <property type="component" value="Unassembled WGS sequence"/>
</dbReference>
<name>A0ABR2MJT5_9ASPA</name>
<dbReference type="PANTHER" id="PTHR32468">
    <property type="entry name" value="CATION/H + ANTIPORTER"/>
    <property type="match status" value="1"/>
</dbReference>
<dbReference type="EMBL" id="JBBWWR010000007">
    <property type="protein sequence ID" value="KAK8964454.1"/>
    <property type="molecule type" value="Genomic_DNA"/>
</dbReference>
<dbReference type="InterPro" id="IPR050794">
    <property type="entry name" value="CPA2_transporter"/>
</dbReference>
<keyword evidence="7" id="KW-0630">Potassium</keyword>
<keyword evidence="18" id="KW-1185">Reference proteome</keyword>
<feature type="region of interest" description="Disordered" evidence="12">
    <location>
        <begin position="804"/>
        <end position="837"/>
    </location>
</feature>
<dbReference type="Gene3D" id="3.40.50.12370">
    <property type="match status" value="1"/>
</dbReference>
<organism evidence="17 18">
    <name type="scientific">Platanthera guangdongensis</name>
    <dbReference type="NCBI Taxonomy" id="2320717"/>
    <lineage>
        <taxon>Eukaryota</taxon>
        <taxon>Viridiplantae</taxon>
        <taxon>Streptophyta</taxon>
        <taxon>Embryophyta</taxon>
        <taxon>Tracheophyta</taxon>
        <taxon>Spermatophyta</taxon>
        <taxon>Magnoliopsida</taxon>
        <taxon>Liliopsida</taxon>
        <taxon>Asparagales</taxon>
        <taxon>Orchidaceae</taxon>
        <taxon>Orchidoideae</taxon>
        <taxon>Orchideae</taxon>
        <taxon>Orchidinae</taxon>
        <taxon>Platanthera</taxon>
    </lineage>
</organism>
<feature type="transmembrane region" description="Helical" evidence="13">
    <location>
        <begin position="56"/>
        <end position="75"/>
    </location>
</feature>
<evidence type="ECO:0000256" key="13">
    <source>
        <dbReference type="SAM" id="Phobius"/>
    </source>
</evidence>
<feature type="transmembrane region" description="Helical" evidence="13">
    <location>
        <begin position="342"/>
        <end position="359"/>
    </location>
</feature>
<keyword evidence="5" id="KW-0633">Potassium transport</keyword>
<keyword evidence="6 13" id="KW-0812">Transmembrane</keyword>
<evidence type="ECO:0000256" key="12">
    <source>
        <dbReference type="SAM" id="MobiDB-lite"/>
    </source>
</evidence>
<comment type="function">
    <text evidence="1">May function as sodium-coupled metabolite transporter across the chloroplast envelope.</text>
</comment>
<feature type="transmembrane region" description="Helical" evidence="13">
    <location>
        <begin position="433"/>
        <end position="456"/>
    </location>
</feature>
<evidence type="ECO:0000259" key="16">
    <source>
        <dbReference type="Pfam" id="PF23259"/>
    </source>
</evidence>
<evidence type="ECO:0000313" key="17">
    <source>
        <dbReference type="EMBL" id="KAK8964454.1"/>
    </source>
</evidence>
<evidence type="ECO:0000256" key="1">
    <source>
        <dbReference type="ARBA" id="ARBA00003198"/>
    </source>
</evidence>